<evidence type="ECO:0000313" key="1">
    <source>
        <dbReference type="EMBL" id="SCG85766.1"/>
    </source>
</evidence>
<dbReference type="GeneID" id="30412053"/>
<keyword evidence="2" id="KW-1185">Reference proteome</keyword>
<protein>
    <recommendedName>
        <fullName evidence="3">Cell envelope-related transcriptional attenuator</fullName>
    </recommendedName>
</protein>
<dbReference type="EMBL" id="LT607756">
    <property type="protein sequence ID" value="SCG85766.1"/>
    <property type="molecule type" value="Genomic_DNA"/>
</dbReference>
<evidence type="ECO:0000313" key="2">
    <source>
        <dbReference type="Proteomes" id="UP000094707"/>
    </source>
</evidence>
<dbReference type="OrthoDB" id="80541at2157"/>
<gene>
    <name evidence="1" type="ORF">MCBB_1208</name>
</gene>
<sequence>MRALFKLLIVVVLLLIAGASAVFYEYEQSVSAVGNLNGSYNILLLCDDPTEDNGTEGIGSVDMAFVLNVTDGKVMNVTTIYPGGLRSAVYTEPTDLGSGMLLLHDSLYGVNTTFGAERAQEIVEYNKGIKTDVVVMVTPDAVDALLAAVGPIEVNGQNQTITDSIGYIRNMTEQSTSTETRGEATSSIMNPIISAAEGNPTIYLNLAKVAIEQYHSGNIRVVPEDIVTQFTVDLGLKSVFGS</sequence>
<evidence type="ECO:0008006" key="3">
    <source>
        <dbReference type="Google" id="ProtNLM"/>
    </source>
</evidence>
<accession>A0A1D3L2H1</accession>
<reference evidence="1 2" key="1">
    <citation type="submission" date="2016-08" db="EMBL/GenBank/DDBJ databases">
        <authorList>
            <person name="Seilhamer J.J."/>
        </authorList>
    </citation>
    <scope>NUCLEOTIDE SEQUENCE [LARGE SCALE GENOMIC DNA]</scope>
    <source>
        <strain evidence="1">Buetzberg</strain>
    </source>
</reference>
<dbReference type="Proteomes" id="UP000094707">
    <property type="component" value="Chromosome I"/>
</dbReference>
<name>A0A1D3L2H1_9EURY</name>
<dbReference type="InterPro" id="IPR025101">
    <property type="entry name" value="DUF4012"/>
</dbReference>
<dbReference type="AlphaFoldDB" id="A0A1D3L2H1"/>
<dbReference type="KEGG" id="mcub:MCBB_1208"/>
<organism evidence="1 2">
    <name type="scientific">Methanobacterium congolense</name>
    <dbReference type="NCBI Taxonomy" id="118062"/>
    <lineage>
        <taxon>Archaea</taxon>
        <taxon>Methanobacteriati</taxon>
        <taxon>Methanobacteriota</taxon>
        <taxon>Methanomada group</taxon>
        <taxon>Methanobacteria</taxon>
        <taxon>Methanobacteriales</taxon>
        <taxon>Methanobacteriaceae</taxon>
        <taxon>Methanobacterium</taxon>
    </lineage>
</organism>
<proteinExistence type="predicted"/>
<dbReference type="RefSeq" id="WP_071906895.1">
    <property type="nucleotide sequence ID" value="NZ_LT607756.1"/>
</dbReference>
<dbReference type="Pfam" id="PF13196">
    <property type="entry name" value="DUF4012"/>
    <property type="match status" value="1"/>
</dbReference>